<keyword evidence="3 5" id="KW-0949">S-adenosyl-L-methionine</keyword>
<dbReference type="NCBIfam" id="TIGR03534">
    <property type="entry name" value="RF_mod_PrmC"/>
    <property type="match status" value="1"/>
</dbReference>
<evidence type="ECO:0000256" key="6">
    <source>
        <dbReference type="SAM" id="MobiDB-lite"/>
    </source>
</evidence>
<dbReference type="Gene3D" id="3.40.50.150">
    <property type="entry name" value="Vaccinia Virus protein VP39"/>
    <property type="match status" value="1"/>
</dbReference>
<feature type="domain" description="Methyltransferase small" evidence="7">
    <location>
        <begin position="114"/>
        <end position="189"/>
    </location>
</feature>
<evidence type="ECO:0000259" key="7">
    <source>
        <dbReference type="Pfam" id="PF05175"/>
    </source>
</evidence>
<evidence type="ECO:0000259" key="8">
    <source>
        <dbReference type="Pfam" id="PF17827"/>
    </source>
</evidence>
<dbReference type="NCBIfam" id="TIGR00536">
    <property type="entry name" value="hemK_fam"/>
    <property type="match status" value="1"/>
</dbReference>
<dbReference type="Pfam" id="PF17827">
    <property type="entry name" value="PrmC_N"/>
    <property type="match status" value="1"/>
</dbReference>
<dbReference type="InterPro" id="IPR019874">
    <property type="entry name" value="RF_methyltr_PrmC"/>
</dbReference>
<dbReference type="PANTHER" id="PTHR18895:SF74">
    <property type="entry name" value="MTRF1L RELEASE FACTOR GLUTAMINE METHYLTRANSFERASE"/>
    <property type="match status" value="1"/>
</dbReference>
<dbReference type="SUPFAM" id="SSF53335">
    <property type="entry name" value="S-adenosyl-L-methionine-dependent methyltransferases"/>
    <property type="match status" value="1"/>
</dbReference>
<dbReference type="AlphaFoldDB" id="A0A7Z0D6C6"/>
<dbReference type="Gene3D" id="1.10.8.10">
    <property type="entry name" value="DNA helicase RuvA subunit, C-terminal domain"/>
    <property type="match status" value="1"/>
</dbReference>
<organism evidence="9 10">
    <name type="scientific">Naumannella cuiyingiana</name>
    <dbReference type="NCBI Taxonomy" id="1347891"/>
    <lineage>
        <taxon>Bacteria</taxon>
        <taxon>Bacillati</taxon>
        <taxon>Actinomycetota</taxon>
        <taxon>Actinomycetes</taxon>
        <taxon>Propionibacteriales</taxon>
        <taxon>Propionibacteriaceae</taxon>
        <taxon>Naumannella</taxon>
    </lineage>
</organism>
<dbReference type="InterPro" id="IPR004556">
    <property type="entry name" value="HemK-like"/>
</dbReference>
<dbReference type="EC" id="2.1.1.297" evidence="5"/>
<feature type="region of interest" description="Disordered" evidence="6">
    <location>
        <begin position="272"/>
        <end position="292"/>
    </location>
</feature>
<evidence type="ECO:0000313" key="10">
    <source>
        <dbReference type="Proteomes" id="UP000527616"/>
    </source>
</evidence>
<dbReference type="GO" id="GO:0003676">
    <property type="term" value="F:nucleic acid binding"/>
    <property type="evidence" value="ECO:0007669"/>
    <property type="project" value="InterPro"/>
</dbReference>
<protein>
    <recommendedName>
        <fullName evidence="5">Release factor glutamine methyltransferase</fullName>
        <shortName evidence="5">RF MTase</shortName>
        <ecNumber evidence="5">2.1.1.297</ecNumber>
    </recommendedName>
    <alternativeName>
        <fullName evidence="5">N5-glutamine methyltransferase PrmC</fullName>
    </alternativeName>
    <alternativeName>
        <fullName evidence="5">Protein-(glutamine-N5) MTase PrmC</fullName>
    </alternativeName>
    <alternativeName>
        <fullName evidence="5">Protein-glutamine N-methyltransferase PrmC</fullName>
    </alternativeName>
</protein>
<sequence>MTEQVRRLAAALAGGPGESPAAEARILLAHVLGTEPARLITAAAPDAAQRARLDELVARRLTGVPIQHLTGEAYFRRIRLAIGPGAFIPRPETEVLTGWAVERLTTMIARGTQTPVVVELGTGSGAIAAALADEVPGARIHAVELSDDALAWAARNLAGTGVDLRHGDLADAFGDLDGEVDLVIANPPYIPLEHWAGVPAEVREHDPDLALFSGPDGLVAMRAVADTARRLLRPGAMVGAEHADVQGESAPAVFVGAGFDDVVDHPDLAGRPRFVTARRPGGGGPRSGRMER</sequence>
<dbReference type="EMBL" id="JACBZS010000001">
    <property type="protein sequence ID" value="NYI69717.1"/>
    <property type="molecule type" value="Genomic_DNA"/>
</dbReference>
<evidence type="ECO:0000313" key="9">
    <source>
        <dbReference type="EMBL" id="NYI69717.1"/>
    </source>
</evidence>
<comment type="similarity">
    <text evidence="5">Belongs to the protein N5-glutamine methyltransferase family. PrmC subfamily.</text>
</comment>
<dbReference type="InterPro" id="IPR007848">
    <property type="entry name" value="Small_mtfrase_dom"/>
</dbReference>
<feature type="domain" description="Release factor glutamine methyltransferase N-terminal" evidence="8">
    <location>
        <begin position="6"/>
        <end position="71"/>
    </location>
</feature>
<proteinExistence type="inferred from homology"/>
<dbReference type="GO" id="GO:0032259">
    <property type="term" value="P:methylation"/>
    <property type="evidence" value="ECO:0007669"/>
    <property type="project" value="UniProtKB-KW"/>
</dbReference>
<evidence type="ECO:0000256" key="5">
    <source>
        <dbReference type="HAMAP-Rule" id="MF_02126"/>
    </source>
</evidence>
<evidence type="ECO:0000256" key="1">
    <source>
        <dbReference type="ARBA" id="ARBA00022603"/>
    </source>
</evidence>
<name>A0A7Z0D6C6_9ACTN</name>
<feature type="binding site" evidence="5">
    <location>
        <begin position="186"/>
        <end position="189"/>
    </location>
    <ligand>
        <name>substrate</name>
    </ligand>
</feature>
<evidence type="ECO:0000256" key="3">
    <source>
        <dbReference type="ARBA" id="ARBA00022691"/>
    </source>
</evidence>
<feature type="binding site" evidence="5">
    <location>
        <position position="186"/>
    </location>
    <ligand>
        <name>S-adenosyl-L-methionine</name>
        <dbReference type="ChEBI" id="CHEBI:59789"/>
    </ligand>
</feature>
<comment type="catalytic activity">
    <reaction evidence="4 5">
        <text>L-glutaminyl-[peptide chain release factor] + S-adenosyl-L-methionine = N(5)-methyl-L-glutaminyl-[peptide chain release factor] + S-adenosyl-L-homocysteine + H(+)</text>
        <dbReference type="Rhea" id="RHEA:42896"/>
        <dbReference type="Rhea" id="RHEA-COMP:10271"/>
        <dbReference type="Rhea" id="RHEA-COMP:10272"/>
        <dbReference type="ChEBI" id="CHEBI:15378"/>
        <dbReference type="ChEBI" id="CHEBI:30011"/>
        <dbReference type="ChEBI" id="CHEBI:57856"/>
        <dbReference type="ChEBI" id="CHEBI:59789"/>
        <dbReference type="ChEBI" id="CHEBI:61891"/>
        <dbReference type="EC" id="2.1.1.297"/>
    </reaction>
</comment>
<dbReference type="RefSeq" id="WP_179443752.1">
    <property type="nucleotide sequence ID" value="NZ_JACBZS010000001.1"/>
</dbReference>
<keyword evidence="10" id="KW-1185">Reference proteome</keyword>
<dbReference type="InterPro" id="IPR050320">
    <property type="entry name" value="N5-glutamine_MTase"/>
</dbReference>
<dbReference type="HAMAP" id="MF_02126">
    <property type="entry name" value="RF_methyltr_PrmC"/>
    <property type="match status" value="1"/>
</dbReference>
<dbReference type="InterPro" id="IPR040758">
    <property type="entry name" value="PrmC_N"/>
</dbReference>
<keyword evidence="1 5" id="KW-0489">Methyltransferase</keyword>
<feature type="binding site" evidence="5">
    <location>
        <begin position="121"/>
        <end position="125"/>
    </location>
    <ligand>
        <name>S-adenosyl-L-methionine</name>
        <dbReference type="ChEBI" id="CHEBI:59789"/>
    </ligand>
</feature>
<dbReference type="Proteomes" id="UP000527616">
    <property type="component" value="Unassembled WGS sequence"/>
</dbReference>
<dbReference type="PANTHER" id="PTHR18895">
    <property type="entry name" value="HEMK METHYLTRANSFERASE"/>
    <property type="match status" value="1"/>
</dbReference>
<dbReference type="GO" id="GO:0102559">
    <property type="term" value="F:peptide chain release factor N(5)-glutamine methyltransferase activity"/>
    <property type="evidence" value="ECO:0007669"/>
    <property type="project" value="UniProtKB-EC"/>
</dbReference>
<accession>A0A7Z0D6C6</accession>
<dbReference type="PROSITE" id="PS00092">
    <property type="entry name" value="N6_MTASE"/>
    <property type="match status" value="1"/>
</dbReference>
<dbReference type="InterPro" id="IPR029063">
    <property type="entry name" value="SAM-dependent_MTases_sf"/>
</dbReference>
<reference evidence="9 10" key="1">
    <citation type="submission" date="2020-07" db="EMBL/GenBank/DDBJ databases">
        <title>Sequencing the genomes of 1000 actinobacteria strains.</title>
        <authorList>
            <person name="Klenk H.-P."/>
        </authorList>
    </citation>
    <scope>NUCLEOTIDE SEQUENCE [LARGE SCALE GENOMIC DNA]</scope>
    <source>
        <strain evidence="9 10">DSM 103164</strain>
    </source>
</reference>
<dbReference type="CDD" id="cd02440">
    <property type="entry name" value="AdoMet_MTases"/>
    <property type="match status" value="1"/>
</dbReference>
<evidence type="ECO:0000256" key="2">
    <source>
        <dbReference type="ARBA" id="ARBA00022679"/>
    </source>
</evidence>
<feature type="binding site" evidence="5">
    <location>
        <position position="144"/>
    </location>
    <ligand>
        <name>S-adenosyl-L-methionine</name>
        <dbReference type="ChEBI" id="CHEBI:59789"/>
    </ligand>
</feature>
<gene>
    <name evidence="5" type="primary">prmC</name>
    <name evidence="9" type="ORF">GGQ54_000277</name>
</gene>
<dbReference type="Pfam" id="PF05175">
    <property type="entry name" value="MTS"/>
    <property type="match status" value="1"/>
</dbReference>
<dbReference type="InterPro" id="IPR002052">
    <property type="entry name" value="DNA_methylase_N6_adenine_CS"/>
</dbReference>
<comment type="function">
    <text evidence="5">Methylates the class 1 translation termination release factors RF1/PrfA and RF2/PrfB on the glutamine residue of the universally conserved GGQ motif.</text>
</comment>
<comment type="caution">
    <text evidence="5">Lacks conserved residue(s) required for the propagation of feature annotation.</text>
</comment>
<evidence type="ECO:0000256" key="4">
    <source>
        <dbReference type="ARBA" id="ARBA00048391"/>
    </source>
</evidence>
<keyword evidence="2 5" id="KW-0808">Transferase</keyword>
<comment type="caution">
    <text evidence="9">The sequence shown here is derived from an EMBL/GenBank/DDBJ whole genome shotgun (WGS) entry which is preliminary data.</text>
</comment>